<organism evidence="2 3">
    <name type="scientific">Reticulomyxa filosa</name>
    <dbReference type="NCBI Taxonomy" id="46433"/>
    <lineage>
        <taxon>Eukaryota</taxon>
        <taxon>Sar</taxon>
        <taxon>Rhizaria</taxon>
        <taxon>Retaria</taxon>
        <taxon>Foraminifera</taxon>
        <taxon>Monothalamids</taxon>
        <taxon>Reticulomyxidae</taxon>
        <taxon>Reticulomyxa</taxon>
    </lineage>
</organism>
<accession>X6P092</accession>
<dbReference type="AlphaFoldDB" id="X6P092"/>
<protein>
    <submittedName>
        <fullName evidence="2">Uncharacterized protein</fullName>
    </submittedName>
</protein>
<comment type="caution">
    <text evidence="2">The sequence shown here is derived from an EMBL/GenBank/DDBJ whole genome shotgun (WGS) entry which is preliminary data.</text>
</comment>
<sequence>MAQTSENNIKGLSVIKLIQTLENRLSRLKEDDKWVGKFNVMNIYNLCVSRSESFCCTTVEIDVIVKEQDTTHLSKVKEVVITKERNLALSILNNINELSTFLEKIVLMQNLFDHHYEPIKGDQEEARREYAKGISQYENVSPKPTSDISRFRDLMFIISMNFTPFKAFADAVAKACKKEGIHVIDYQVSPKHIERAFYEAFYIYHGDYKQMTDIVRSCFVFDNFVDLYKAFGVIEQLTNDKQFNIGMECMYYLCRACLLSVVLCDTNNVQGGILCASDEFELKTVPFGYRKMILNCYLPDTKIICEIELQHAVFYSRRQLWDDFCARASLFEDRESGENLAYVYAQTYVRPKIGDIKMCDDSNPDDNNNDEKEGNGQTTTTEGLDQAVFKQLLTKWELNEYIPNFERGMSSINSVLCSFLTIG</sequence>
<evidence type="ECO:0000313" key="2">
    <source>
        <dbReference type="EMBL" id="ETO30937.1"/>
    </source>
</evidence>
<feature type="region of interest" description="Disordered" evidence="1">
    <location>
        <begin position="359"/>
        <end position="381"/>
    </location>
</feature>
<evidence type="ECO:0000313" key="3">
    <source>
        <dbReference type="Proteomes" id="UP000023152"/>
    </source>
</evidence>
<name>X6P092_RETFI</name>
<dbReference type="EMBL" id="ASPP01005226">
    <property type="protein sequence ID" value="ETO30937.1"/>
    <property type="molecule type" value="Genomic_DNA"/>
</dbReference>
<keyword evidence="3" id="KW-1185">Reference proteome</keyword>
<gene>
    <name evidence="2" type="ORF">RFI_06183</name>
</gene>
<evidence type="ECO:0000256" key="1">
    <source>
        <dbReference type="SAM" id="MobiDB-lite"/>
    </source>
</evidence>
<dbReference type="Proteomes" id="UP000023152">
    <property type="component" value="Unassembled WGS sequence"/>
</dbReference>
<reference evidence="2 3" key="1">
    <citation type="journal article" date="2013" name="Curr. Biol.">
        <title>The Genome of the Foraminiferan Reticulomyxa filosa.</title>
        <authorList>
            <person name="Glockner G."/>
            <person name="Hulsmann N."/>
            <person name="Schleicher M."/>
            <person name="Noegel A.A."/>
            <person name="Eichinger L."/>
            <person name="Gallinger C."/>
            <person name="Pawlowski J."/>
            <person name="Sierra R."/>
            <person name="Euteneuer U."/>
            <person name="Pillet L."/>
            <person name="Moustafa A."/>
            <person name="Platzer M."/>
            <person name="Groth M."/>
            <person name="Szafranski K."/>
            <person name="Schliwa M."/>
        </authorList>
    </citation>
    <scope>NUCLEOTIDE SEQUENCE [LARGE SCALE GENOMIC DNA]</scope>
</reference>
<proteinExistence type="predicted"/>